<evidence type="ECO:0000313" key="1">
    <source>
        <dbReference type="EMBL" id="KZP09764.1"/>
    </source>
</evidence>
<reference evidence="1 2" key="1">
    <citation type="journal article" date="2016" name="Mol. Biol. Evol.">
        <title>Comparative Genomics of Early-Diverging Mushroom-Forming Fungi Provides Insights into the Origins of Lignocellulose Decay Capabilities.</title>
        <authorList>
            <person name="Nagy L.G."/>
            <person name="Riley R."/>
            <person name="Tritt A."/>
            <person name="Adam C."/>
            <person name="Daum C."/>
            <person name="Floudas D."/>
            <person name="Sun H."/>
            <person name="Yadav J.S."/>
            <person name="Pangilinan J."/>
            <person name="Larsson K.H."/>
            <person name="Matsuura K."/>
            <person name="Barry K."/>
            <person name="Labutti K."/>
            <person name="Kuo R."/>
            <person name="Ohm R.A."/>
            <person name="Bhattacharya S.S."/>
            <person name="Shirouzu T."/>
            <person name="Yoshinaga Y."/>
            <person name="Martin F.M."/>
            <person name="Grigoriev I.V."/>
            <person name="Hibbett D.S."/>
        </authorList>
    </citation>
    <scope>NUCLEOTIDE SEQUENCE [LARGE SCALE GENOMIC DNA]</scope>
    <source>
        <strain evidence="1 2">CBS 109695</strain>
    </source>
</reference>
<name>A0A165YP35_9AGAM</name>
<evidence type="ECO:0000313" key="2">
    <source>
        <dbReference type="Proteomes" id="UP000076532"/>
    </source>
</evidence>
<proteinExistence type="predicted"/>
<sequence>MSEPKVPNFDVLLGKVHDSVDAVLQVRPRCHPASLVVWPWPVITRRLRVAPKDLLSYRGRYICRFPACFCTLWHGCSVESAIYMGHKGAPWEGRWMFGCAQDLCGYCVPVDDLFEATNLQCARRLRRRPSSVSDATDQRHIHISERLEEGERKGMKIDDLPPLVTDVWLYDSCDNANRAASCGGTVLDDDMSPGVPQEWFKDLFVGCQSCAKVTTRRMFEKHLGFLWRELVHRIDISTDRKD</sequence>
<dbReference type="Proteomes" id="UP000076532">
    <property type="component" value="Unassembled WGS sequence"/>
</dbReference>
<dbReference type="EMBL" id="KV417693">
    <property type="protein sequence ID" value="KZP09764.1"/>
    <property type="molecule type" value="Genomic_DNA"/>
</dbReference>
<dbReference type="AlphaFoldDB" id="A0A165YP35"/>
<protein>
    <submittedName>
        <fullName evidence="1">Uncharacterized protein</fullName>
    </submittedName>
</protein>
<dbReference type="OrthoDB" id="2611509at2759"/>
<gene>
    <name evidence="1" type="ORF">FIBSPDRAFT_900269</name>
</gene>
<keyword evidence="2" id="KW-1185">Reference proteome</keyword>
<organism evidence="1 2">
    <name type="scientific">Athelia psychrophila</name>
    <dbReference type="NCBI Taxonomy" id="1759441"/>
    <lineage>
        <taxon>Eukaryota</taxon>
        <taxon>Fungi</taxon>
        <taxon>Dikarya</taxon>
        <taxon>Basidiomycota</taxon>
        <taxon>Agaricomycotina</taxon>
        <taxon>Agaricomycetes</taxon>
        <taxon>Agaricomycetidae</taxon>
        <taxon>Atheliales</taxon>
        <taxon>Atheliaceae</taxon>
        <taxon>Athelia</taxon>
    </lineage>
</organism>
<accession>A0A165YP35</accession>